<dbReference type="RefSeq" id="WP_284919003.1">
    <property type="nucleotide sequence ID" value="NZ_CP126980.1"/>
</dbReference>
<proteinExistence type="predicted"/>
<keyword evidence="3" id="KW-1185">Reference proteome</keyword>
<dbReference type="Proteomes" id="UP001240150">
    <property type="component" value="Chromosome"/>
</dbReference>
<evidence type="ECO:0000313" key="2">
    <source>
        <dbReference type="EMBL" id="WIM97605.1"/>
    </source>
</evidence>
<evidence type="ECO:0000313" key="3">
    <source>
        <dbReference type="Proteomes" id="UP001240150"/>
    </source>
</evidence>
<sequence length="161" mass="17202">MVIATVLLTIIGMIGGYLLSERKDRAPVVAASTDAPSYTPSEGPSLLPTDGLCPQQTQDLGPSQGAQGELSQVLRRSTTRGTAIWICQDDVGQLFYHANKGGESAVWEEGKTALFLRGVRLLPDGSYEGTASDGSIFNLNNERLLITRLGGKQQVQDLAPE</sequence>
<dbReference type="EMBL" id="CP126980">
    <property type="protein sequence ID" value="WIM97605.1"/>
    <property type="molecule type" value="Genomic_DNA"/>
</dbReference>
<feature type="region of interest" description="Disordered" evidence="1">
    <location>
        <begin position="30"/>
        <end position="68"/>
    </location>
</feature>
<accession>A0ABY8WP95</accession>
<organism evidence="2 3">
    <name type="scientific">Actinoplanes oblitus</name>
    <dbReference type="NCBI Taxonomy" id="3040509"/>
    <lineage>
        <taxon>Bacteria</taxon>
        <taxon>Bacillati</taxon>
        <taxon>Actinomycetota</taxon>
        <taxon>Actinomycetes</taxon>
        <taxon>Micromonosporales</taxon>
        <taxon>Micromonosporaceae</taxon>
        <taxon>Actinoplanes</taxon>
    </lineage>
</organism>
<name>A0ABY8WP95_9ACTN</name>
<protein>
    <submittedName>
        <fullName evidence="2">Uncharacterized protein</fullName>
    </submittedName>
</protein>
<gene>
    <name evidence="2" type="ORF">ACTOB_001141</name>
</gene>
<evidence type="ECO:0000256" key="1">
    <source>
        <dbReference type="SAM" id="MobiDB-lite"/>
    </source>
</evidence>
<reference evidence="2 3" key="1">
    <citation type="submission" date="2023-06" db="EMBL/GenBank/DDBJ databases">
        <authorList>
            <person name="Yushchuk O."/>
            <person name="Binda E."/>
            <person name="Ruckert-Reed C."/>
            <person name="Fedorenko V."/>
            <person name="Kalinowski J."/>
            <person name="Marinelli F."/>
        </authorList>
    </citation>
    <scope>NUCLEOTIDE SEQUENCE [LARGE SCALE GENOMIC DNA]</scope>
    <source>
        <strain evidence="2 3">NRRL 3884</strain>
    </source>
</reference>
<feature type="compositionally biased region" description="Polar residues" evidence="1">
    <location>
        <begin position="54"/>
        <end position="68"/>
    </location>
</feature>